<dbReference type="InterPro" id="IPR041929">
    <property type="entry name" value="Tetrathionate-R_A_N"/>
</dbReference>
<dbReference type="EMBL" id="LDUG01000019">
    <property type="protein sequence ID" value="KVW96713.1"/>
    <property type="molecule type" value="Genomic_DNA"/>
</dbReference>
<dbReference type="PANTHER" id="PTHR43742:SF9">
    <property type="entry name" value="TETRATHIONATE REDUCTASE SUBUNIT A"/>
    <property type="match status" value="1"/>
</dbReference>
<evidence type="ECO:0000256" key="4">
    <source>
        <dbReference type="ARBA" id="ARBA00022723"/>
    </source>
</evidence>
<dbReference type="Gene3D" id="3.40.50.740">
    <property type="match status" value="1"/>
</dbReference>
<dbReference type="Proteomes" id="UP000064243">
    <property type="component" value="Unassembled WGS sequence"/>
</dbReference>
<dbReference type="GO" id="GO:0016491">
    <property type="term" value="F:oxidoreductase activity"/>
    <property type="evidence" value="ECO:0007669"/>
    <property type="project" value="UniProtKB-KW"/>
</dbReference>
<evidence type="ECO:0000256" key="6">
    <source>
        <dbReference type="ARBA" id="ARBA00023002"/>
    </source>
</evidence>
<name>A0A106BQC1_THIDE</name>
<feature type="domain" description="4Fe-4S Mo/W bis-MGD-type" evidence="10">
    <location>
        <begin position="67"/>
        <end position="153"/>
    </location>
</feature>
<gene>
    <name evidence="11" type="ORF">ABW22_07125</name>
</gene>
<evidence type="ECO:0000256" key="7">
    <source>
        <dbReference type="ARBA" id="ARBA00023004"/>
    </source>
</evidence>
<evidence type="ECO:0000256" key="8">
    <source>
        <dbReference type="ARBA" id="ARBA00023014"/>
    </source>
</evidence>
<keyword evidence="12" id="KW-1185">Reference proteome</keyword>
<dbReference type="SMART" id="SM00926">
    <property type="entry name" value="Molybdop_Fe4S4"/>
    <property type="match status" value="1"/>
</dbReference>
<dbReference type="RefSeq" id="WP_059753967.1">
    <property type="nucleotide sequence ID" value="NZ_LDUG01000019.1"/>
</dbReference>
<dbReference type="Gene3D" id="3.30.200.210">
    <property type="match status" value="1"/>
</dbReference>
<dbReference type="InterPro" id="IPR050612">
    <property type="entry name" value="Prok_Mopterin_Oxidored"/>
</dbReference>
<evidence type="ECO:0000256" key="3">
    <source>
        <dbReference type="ARBA" id="ARBA00022505"/>
    </source>
</evidence>
<protein>
    <submittedName>
        <fullName evidence="11">Tetrathionate reductase subunit A</fullName>
    </submittedName>
</protein>
<keyword evidence="6" id="KW-0560">Oxidoreductase</keyword>
<dbReference type="PATRIC" id="fig|36861.3.peg.901"/>
<dbReference type="InterPro" id="IPR006963">
    <property type="entry name" value="Mopterin_OxRdtase_4Fe-4S_dom"/>
</dbReference>
<evidence type="ECO:0000313" key="12">
    <source>
        <dbReference type="Proteomes" id="UP000064243"/>
    </source>
</evidence>
<dbReference type="Gene3D" id="3.40.228.10">
    <property type="entry name" value="Dimethylsulfoxide Reductase, domain 2"/>
    <property type="match status" value="1"/>
</dbReference>
<dbReference type="Pfam" id="PF01568">
    <property type="entry name" value="Molydop_binding"/>
    <property type="match status" value="1"/>
</dbReference>
<dbReference type="SUPFAM" id="SSF53706">
    <property type="entry name" value="Formate dehydrogenase/DMSO reductase, domains 1-3"/>
    <property type="match status" value="1"/>
</dbReference>
<dbReference type="InterPro" id="IPR009010">
    <property type="entry name" value="Asp_de-COase-like_dom_sf"/>
</dbReference>
<dbReference type="PROSITE" id="PS51669">
    <property type="entry name" value="4FE4S_MOW_BIS_MGD"/>
    <property type="match status" value="1"/>
</dbReference>
<evidence type="ECO:0000256" key="9">
    <source>
        <dbReference type="SAM" id="SignalP"/>
    </source>
</evidence>
<feature type="chain" id="PRO_5007125703" evidence="9">
    <location>
        <begin position="27"/>
        <end position="1030"/>
    </location>
</feature>
<reference evidence="11 12" key="1">
    <citation type="journal article" date="2015" name="Appl. Environ. Microbiol.">
        <title>Aerobic and Anaerobic Thiosulfate Oxidation by a Cold-Adapted, Subglacial Chemoautotroph.</title>
        <authorList>
            <person name="Harrold Z.R."/>
            <person name="Skidmore M.L."/>
            <person name="Hamilton T.L."/>
            <person name="Desch L."/>
            <person name="Amada K."/>
            <person name="van Gelder W."/>
            <person name="Glover K."/>
            <person name="Roden E.E."/>
            <person name="Boyd E.S."/>
        </authorList>
    </citation>
    <scope>NUCLEOTIDE SEQUENCE [LARGE SCALE GENOMIC DNA]</scope>
    <source>
        <strain evidence="11 12">RG</strain>
    </source>
</reference>
<dbReference type="OrthoDB" id="9815647at2"/>
<keyword evidence="5 9" id="KW-0732">Signal</keyword>
<dbReference type="GO" id="GO:0051539">
    <property type="term" value="F:4 iron, 4 sulfur cluster binding"/>
    <property type="evidence" value="ECO:0007669"/>
    <property type="project" value="UniProtKB-KW"/>
</dbReference>
<dbReference type="GO" id="GO:0043546">
    <property type="term" value="F:molybdopterin cofactor binding"/>
    <property type="evidence" value="ECO:0007669"/>
    <property type="project" value="InterPro"/>
</dbReference>
<organism evidence="11 12">
    <name type="scientific">Thiobacillus denitrificans</name>
    <dbReference type="NCBI Taxonomy" id="36861"/>
    <lineage>
        <taxon>Bacteria</taxon>
        <taxon>Pseudomonadati</taxon>
        <taxon>Pseudomonadota</taxon>
        <taxon>Betaproteobacteria</taxon>
        <taxon>Nitrosomonadales</taxon>
        <taxon>Thiobacillaceae</taxon>
        <taxon>Thiobacillus</taxon>
    </lineage>
</organism>
<dbReference type="AlphaFoldDB" id="A0A106BQC1"/>
<feature type="signal peptide" evidence="9">
    <location>
        <begin position="1"/>
        <end position="26"/>
    </location>
</feature>
<keyword evidence="2" id="KW-0004">4Fe-4S</keyword>
<dbReference type="SUPFAM" id="SSF50692">
    <property type="entry name" value="ADC-like"/>
    <property type="match status" value="1"/>
</dbReference>
<dbReference type="InterPro" id="IPR006656">
    <property type="entry name" value="Mopterin_OxRdtase"/>
</dbReference>
<dbReference type="CDD" id="cd02758">
    <property type="entry name" value="MopB_Tetrathionate-Ra"/>
    <property type="match status" value="1"/>
</dbReference>
<dbReference type="Pfam" id="PF00384">
    <property type="entry name" value="Molybdopterin"/>
    <property type="match status" value="1"/>
</dbReference>
<dbReference type="CDD" id="cd02780">
    <property type="entry name" value="MopB_CT_Tetrathionate_Arsenate-R"/>
    <property type="match status" value="1"/>
</dbReference>
<dbReference type="Gene3D" id="2.40.40.20">
    <property type="match status" value="1"/>
</dbReference>
<dbReference type="GO" id="GO:0046872">
    <property type="term" value="F:metal ion binding"/>
    <property type="evidence" value="ECO:0007669"/>
    <property type="project" value="UniProtKB-KW"/>
</dbReference>
<evidence type="ECO:0000256" key="5">
    <source>
        <dbReference type="ARBA" id="ARBA00022729"/>
    </source>
</evidence>
<proteinExistence type="inferred from homology"/>
<evidence type="ECO:0000256" key="1">
    <source>
        <dbReference type="ARBA" id="ARBA00010312"/>
    </source>
</evidence>
<dbReference type="InterPro" id="IPR006657">
    <property type="entry name" value="MoPterin_dinucl-bd_dom"/>
</dbReference>
<dbReference type="InterPro" id="IPR037946">
    <property type="entry name" value="MopB_CT_Tetrathionate"/>
</dbReference>
<comment type="caution">
    <text evidence="11">The sequence shown here is derived from an EMBL/GenBank/DDBJ whole genome shotgun (WGS) entry which is preliminary data.</text>
</comment>
<evidence type="ECO:0000313" key="11">
    <source>
        <dbReference type="EMBL" id="KVW96713.1"/>
    </source>
</evidence>
<accession>A0A106BQC1</accession>
<keyword evidence="7" id="KW-0408">Iron</keyword>
<keyword evidence="4" id="KW-0479">Metal-binding</keyword>
<comment type="similarity">
    <text evidence="1">Belongs to the prokaryotic molybdopterin-containing oxidoreductase family.</text>
</comment>
<keyword evidence="3" id="KW-0500">Molybdenum</keyword>
<evidence type="ECO:0000259" key="10">
    <source>
        <dbReference type="PROSITE" id="PS51669"/>
    </source>
</evidence>
<keyword evidence="8" id="KW-0411">Iron-sulfur</keyword>
<evidence type="ECO:0000256" key="2">
    <source>
        <dbReference type="ARBA" id="ARBA00022485"/>
    </source>
</evidence>
<dbReference type="PANTHER" id="PTHR43742">
    <property type="entry name" value="TRIMETHYLAMINE-N-OXIDE REDUCTASE"/>
    <property type="match status" value="1"/>
</dbReference>
<sequence>MTINTRRKILAAGGLIAFSAGFSATAERMLKPLLGRDKSKSQYHGASLEPEFNIDPATGTLKVNPAQQVSYTMCLGCTTLCGVRVRIDRASGKVLRVAGNPYSPLSTEPHLPMKASIRDSFVAISGFQDKGLAGRSTACGRGNAVLEQMDSPFRVLRPMKRVGPRNSGRWEPIPFEQLIRELTEGGDLFGEGPVEGLKALRDLATPIDPQRPELGPKVNQVALITSVNDGRLAFGKRFMQQAYGTLNFVGHGSYCGGAYRSGSGALFGDMKKMPHGKPDFANTEFALFIGTAPANAGNPFKRQGALLAQGRTEGKLNYVVVDPVLTNADNMAVGERGRWIPIKPGTDGALVMGMMRWLFANQRYDANYLAHPNMTVAKAAGEPSWSNATHLVVVEPGHPRQGRFLRGSDLGLVLAEEERYKENDPFVVLNAEDKTVFHDKATMSAQLFVGGVVEAGGQPLQVKSSLQLLREQAFLHSPDEYAAACGIPAQTIAALAKEFSSHGKRAAAVAHGGMMAGNGFYNAYGVVTLNALIGNLNWKGGLSMNGGGFKDAGAGPRYNLESFPGMIEKPAGMPLGRNAPYEKTAEFAAKKAAGKAYPAQAPWFPNAPGLATEWLTGAANGYPYGIKALFLWSANPVYGIPGVRAQVEKDLMDPKKIPLIVSIDPLINESNAFADYIVPDSLLYESWGWASAWGAVPTKASTARWPVVEPKAEKLADGQAIGMETFFIALARAMALPGFGPGAIADMEGNTYPLERPEDWYLRGGANIAWLGKEPVADASDEDILLSGVERLRPLLERTLKPEEVRKVAFILARGGRYQPAKETYSEDNPEWMTHRYDNGLQIYNENLGAAKNSITGKRFTGCATWTEPVFADGTPMRTLYPEADWPLQLVSFKSALQNSYSIAASRLRGIHPENPVLMHPADAARFGLESGDAAVIRTPGGSVRSRVIVHAGVMPGVLAVEHGFGHKELGARAHRIGEARQPEVPAIGAGVNLNDLGLADPTRQGKSVWVDAVSGTSVRNGLPATVARA</sequence>